<dbReference type="InterPro" id="IPR026187">
    <property type="entry name" value="Aven"/>
</dbReference>
<proteinExistence type="predicted"/>
<keyword evidence="3" id="KW-1185">Reference proteome</keyword>
<protein>
    <submittedName>
        <fullName evidence="2">Apoptosis, caspase activation inhibitor</fullName>
    </submittedName>
</protein>
<sequence>MLRGFGGPTAGDSFSQFRFAEEKEWDGETSCPKQNSALYVDSESLVRALEQLPLAVRLNVASELIQTTIPLELPQVKPRRNDDGKELGMHLRGPISELRSAAGACPRSLGRGSLRQSPLEGLQKASTPTQSVADHLEEELDMLLHLDAPVQEERNISPDQTSQDQEPEKDGQVAQEETGMAFILFPSHLLKIYPSVSDIDRAMSQVSLPKANHGFL</sequence>
<evidence type="ECO:0000313" key="2">
    <source>
        <dbReference type="Ensembl" id="ENSMSIP00000008145.1"/>
    </source>
</evidence>
<dbReference type="Proteomes" id="UP000694415">
    <property type="component" value="Unplaced"/>
</dbReference>
<organism evidence="2 3">
    <name type="scientific">Mus spicilegus</name>
    <name type="common">Mound-building mouse</name>
    <dbReference type="NCBI Taxonomy" id="10103"/>
    <lineage>
        <taxon>Eukaryota</taxon>
        <taxon>Metazoa</taxon>
        <taxon>Chordata</taxon>
        <taxon>Craniata</taxon>
        <taxon>Vertebrata</taxon>
        <taxon>Euteleostomi</taxon>
        <taxon>Mammalia</taxon>
        <taxon>Eutheria</taxon>
        <taxon>Euarchontoglires</taxon>
        <taxon>Glires</taxon>
        <taxon>Rodentia</taxon>
        <taxon>Myomorpha</taxon>
        <taxon>Muroidea</taxon>
        <taxon>Muridae</taxon>
        <taxon>Murinae</taxon>
        <taxon>Mus</taxon>
        <taxon>Mus</taxon>
    </lineage>
</organism>
<dbReference type="PANTHER" id="PTHR16524">
    <property type="entry name" value="CELL DEATH REGULATOR AVEN"/>
    <property type="match status" value="1"/>
</dbReference>
<evidence type="ECO:0000313" key="3">
    <source>
        <dbReference type="Proteomes" id="UP000694415"/>
    </source>
</evidence>
<dbReference type="Ensembl" id="ENSMSIT00000010350.1">
    <property type="protein sequence ID" value="ENSMSIP00000008145.1"/>
    <property type="gene ID" value="ENSMSIG00000007199.1"/>
</dbReference>
<dbReference type="AlphaFoldDB" id="A0A8C6GLG4"/>
<feature type="region of interest" description="Disordered" evidence="1">
    <location>
        <begin position="106"/>
        <end position="131"/>
    </location>
</feature>
<accession>A0A8C6GLG4</accession>
<dbReference type="PANTHER" id="PTHR16524:SF2">
    <property type="entry name" value="CELL DEATH REGULATOR AVEN"/>
    <property type="match status" value="1"/>
</dbReference>
<reference evidence="2" key="1">
    <citation type="submission" date="2025-08" db="UniProtKB">
        <authorList>
            <consortium name="Ensembl"/>
        </authorList>
    </citation>
    <scope>IDENTIFICATION</scope>
</reference>
<evidence type="ECO:0000256" key="1">
    <source>
        <dbReference type="SAM" id="MobiDB-lite"/>
    </source>
</evidence>
<name>A0A8C6GLG4_MUSSI</name>
<dbReference type="GeneTree" id="ENSGT00390000003299"/>
<dbReference type="GO" id="GO:0010972">
    <property type="term" value="P:negative regulation of G2/M transition of mitotic cell cycle"/>
    <property type="evidence" value="ECO:0007669"/>
    <property type="project" value="TreeGrafter"/>
</dbReference>
<reference evidence="2" key="2">
    <citation type="submission" date="2025-09" db="UniProtKB">
        <authorList>
            <consortium name="Ensembl"/>
        </authorList>
    </citation>
    <scope>IDENTIFICATION</scope>
</reference>